<dbReference type="GO" id="GO:0005829">
    <property type="term" value="C:cytosol"/>
    <property type="evidence" value="ECO:0007669"/>
    <property type="project" value="TreeGrafter"/>
</dbReference>
<dbReference type="InParanoid" id="C5L9H6"/>
<reference evidence="2 3" key="1">
    <citation type="submission" date="2008-07" db="EMBL/GenBank/DDBJ databases">
        <authorList>
            <person name="El-Sayed N."/>
            <person name="Caler E."/>
            <person name="Inman J."/>
            <person name="Amedeo P."/>
            <person name="Hass B."/>
            <person name="Wortman J."/>
        </authorList>
    </citation>
    <scope>NUCLEOTIDE SEQUENCE [LARGE SCALE GENOMIC DNA]</scope>
    <source>
        <strain evidence="3">ATCC 50983 / TXsc</strain>
    </source>
</reference>
<dbReference type="GO" id="GO:0003825">
    <property type="term" value="F:alpha,alpha-trehalose-phosphate synthase (UDP-forming) activity"/>
    <property type="evidence" value="ECO:0007669"/>
    <property type="project" value="TreeGrafter"/>
</dbReference>
<dbReference type="EMBL" id="GG680464">
    <property type="protein sequence ID" value="EER06616.1"/>
    <property type="molecule type" value="Genomic_DNA"/>
</dbReference>
<comment type="similarity">
    <text evidence="1">In the N-terminal section; belongs to the glycosyltransferase 20 family.</text>
</comment>
<accession>C5L9H6</accession>
<proteinExistence type="inferred from homology"/>
<dbReference type="PANTHER" id="PTHR10788">
    <property type="entry name" value="TREHALOSE-6-PHOSPHATE SYNTHASE"/>
    <property type="match status" value="1"/>
</dbReference>
<name>C5L9H6_PERM5</name>
<organism evidence="3">
    <name type="scientific">Perkinsus marinus (strain ATCC 50983 / TXsc)</name>
    <dbReference type="NCBI Taxonomy" id="423536"/>
    <lineage>
        <taxon>Eukaryota</taxon>
        <taxon>Sar</taxon>
        <taxon>Alveolata</taxon>
        <taxon>Perkinsozoa</taxon>
        <taxon>Perkinsea</taxon>
        <taxon>Perkinsida</taxon>
        <taxon>Perkinsidae</taxon>
        <taxon>Perkinsus</taxon>
    </lineage>
</organism>
<dbReference type="SUPFAM" id="SSF56784">
    <property type="entry name" value="HAD-like"/>
    <property type="match status" value="1"/>
</dbReference>
<keyword evidence="3" id="KW-1185">Reference proteome</keyword>
<dbReference type="GeneID" id="9056126"/>
<evidence type="ECO:0000256" key="1">
    <source>
        <dbReference type="ARBA" id="ARBA00005409"/>
    </source>
</evidence>
<dbReference type="Proteomes" id="UP000007800">
    <property type="component" value="Unassembled WGS sequence"/>
</dbReference>
<dbReference type="GO" id="GO:0004805">
    <property type="term" value="F:trehalose-phosphatase activity"/>
    <property type="evidence" value="ECO:0007669"/>
    <property type="project" value="TreeGrafter"/>
</dbReference>
<gene>
    <name evidence="2" type="ORF">Pmar_PMAR000285</name>
</gene>
<dbReference type="OrthoDB" id="755951at2759"/>
<feature type="non-terminal residue" evidence="2">
    <location>
        <position position="1"/>
    </location>
</feature>
<dbReference type="InterPro" id="IPR036412">
    <property type="entry name" value="HAD-like_sf"/>
</dbReference>
<dbReference type="Pfam" id="PF02358">
    <property type="entry name" value="Trehalose_PPase"/>
    <property type="match status" value="1"/>
</dbReference>
<dbReference type="AlphaFoldDB" id="C5L9H6"/>
<dbReference type="InterPro" id="IPR003337">
    <property type="entry name" value="Trehalose_PPase"/>
</dbReference>
<evidence type="ECO:0000313" key="2">
    <source>
        <dbReference type="EMBL" id="EER06616.1"/>
    </source>
</evidence>
<dbReference type="Gene3D" id="3.40.50.1000">
    <property type="entry name" value="HAD superfamily/HAD-like"/>
    <property type="match status" value="1"/>
</dbReference>
<dbReference type="PANTHER" id="PTHR10788:SF106">
    <property type="entry name" value="BCDNA.GH08860"/>
    <property type="match status" value="1"/>
</dbReference>
<feature type="non-terminal residue" evidence="2">
    <location>
        <position position="64"/>
    </location>
</feature>
<dbReference type="GO" id="GO:0005992">
    <property type="term" value="P:trehalose biosynthetic process"/>
    <property type="evidence" value="ECO:0007669"/>
    <property type="project" value="InterPro"/>
</dbReference>
<dbReference type="InterPro" id="IPR001830">
    <property type="entry name" value="Glyco_trans_20"/>
</dbReference>
<dbReference type="RefSeq" id="XP_002774800.1">
    <property type="nucleotide sequence ID" value="XM_002774754.1"/>
</dbReference>
<sequence length="64" mass="7007">TLMSHGNPPSAAVLDALSKLCSDPRNTVVILSGREKSLLQEWFGSVRNIGLAAEHGYYWKLPPN</sequence>
<evidence type="ECO:0000313" key="3">
    <source>
        <dbReference type="Proteomes" id="UP000007800"/>
    </source>
</evidence>
<dbReference type="InterPro" id="IPR023214">
    <property type="entry name" value="HAD_sf"/>
</dbReference>
<protein>
    <submittedName>
        <fullName evidence="2">Trehalose-6-phosphate synthase, putative</fullName>
    </submittedName>
</protein>